<dbReference type="Proteomes" id="UP000008177">
    <property type="component" value="Unplaced contigs"/>
</dbReference>
<dbReference type="AlphaFoldDB" id="G2Y713"/>
<dbReference type="EMBL" id="FQ790293">
    <property type="protein sequence ID" value="CCD48415.1"/>
    <property type="molecule type" value="Genomic_DNA"/>
</dbReference>
<evidence type="ECO:0000313" key="1">
    <source>
        <dbReference type="EMBL" id="CCD48415.1"/>
    </source>
</evidence>
<protein>
    <submittedName>
        <fullName evidence="1">Uncharacterized protein</fullName>
    </submittedName>
</protein>
<sequence>MSQLIGIYGVSAVSSRLMDQFSTQDYHVYFTARSNHSGKVRKIQRGGLFTVKRHCSRNRRKWEEDVEQRVANFDNLSFVEINGVPNIMATTTLRNLVEHTRNIYVSIILKGDQSENSHEDVINHFLQLNMDLSHLVLTIVKAHAFSILAEQMGLLKRVRMITDLTAAPYATRNESDVSSVHNIMNGRKIWLVESHTTSTSRIDKNVRFMEQECQLTMSMLKIEVMILYNAIDAFFNYMNPVFHIPIAYANILTESVKLQIRAFDADRRAVLVELNYLSARLNAMDHGHKMYSLSFTEEDEFGKRTPVHNKTSGIPTSMQNYRYTIEDGRWYIRAATFAKAIRVKVRTIKGHAQQTINLLGEKKTSRATIRS</sequence>
<dbReference type="HOGENOM" id="CLU_063900_0_0_1"/>
<dbReference type="InParanoid" id="G2Y713"/>
<gene>
    <name evidence="1" type="ORF">BofuT4_P107990.1</name>
</gene>
<organism evidence="1 2">
    <name type="scientific">Botryotinia fuckeliana (strain T4)</name>
    <name type="common">Noble rot fungus</name>
    <name type="synonym">Botrytis cinerea</name>
    <dbReference type="NCBI Taxonomy" id="999810"/>
    <lineage>
        <taxon>Eukaryota</taxon>
        <taxon>Fungi</taxon>
        <taxon>Dikarya</taxon>
        <taxon>Ascomycota</taxon>
        <taxon>Pezizomycotina</taxon>
        <taxon>Leotiomycetes</taxon>
        <taxon>Helotiales</taxon>
        <taxon>Sclerotiniaceae</taxon>
        <taxon>Botrytis</taxon>
    </lineage>
</organism>
<proteinExistence type="predicted"/>
<name>G2Y713_BOTF4</name>
<accession>G2Y713</accession>
<evidence type="ECO:0000313" key="2">
    <source>
        <dbReference type="Proteomes" id="UP000008177"/>
    </source>
</evidence>
<reference evidence="2" key="1">
    <citation type="journal article" date="2011" name="PLoS Genet.">
        <title>Genomic analysis of the necrotrophic fungal pathogens Sclerotinia sclerotiorum and Botrytis cinerea.</title>
        <authorList>
            <person name="Amselem J."/>
            <person name="Cuomo C.A."/>
            <person name="van Kan J.A."/>
            <person name="Viaud M."/>
            <person name="Benito E.P."/>
            <person name="Couloux A."/>
            <person name="Coutinho P.M."/>
            <person name="de Vries R.P."/>
            <person name="Dyer P.S."/>
            <person name="Fillinger S."/>
            <person name="Fournier E."/>
            <person name="Gout L."/>
            <person name="Hahn M."/>
            <person name="Kohn L."/>
            <person name="Lapalu N."/>
            <person name="Plummer K.M."/>
            <person name="Pradier J.M."/>
            <person name="Quevillon E."/>
            <person name="Sharon A."/>
            <person name="Simon A."/>
            <person name="ten Have A."/>
            <person name="Tudzynski B."/>
            <person name="Tudzynski P."/>
            <person name="Wincker P."/>
            <person name="Andrew M."/>
            <person name="Anthouard V."/>
            <person name="Beever R.E."/>
            <person name="Beffa R."/>
            <person name="Benoit I."/>
            <person name="Bouzid O."/>
            <person name="Brault B."/>
            <person name="Chen Z."/>
            <person name="Choquer M."/>
            <person name="Collemare J."/>
            <person name="Cotton P."/>
            <person name="Danchin E.G."/>
            <person name="Da Silva C."/>
            <person name="Gautier A."/>
            <person name="Giraud C."/>
            <person name="Giraud T."/>
            <person name="Gonzalez C."/>
            <person name="Grossetete S."/>
            <person name="Guldener U."/>
            <person name="Henrissat B."/>
            <person name="Howlett B.J."/>
            <person name="Kodira C."/>
            <person name="Kretschmer M."/>
            <person name="Lappartient A."/>
            <person name="Leroch M."/>
            <person name="Levis C."/>
            <person name="Mauceli E."/>
            <person name="Neuveglise C."/>
            <person name="Oeser B."/>
            <person name="Pearson M."/>
            <person name="Poulain J."/>
            <person name="Poussereau N."/>
            <person name="Quesneville H."/>
            <person name="Rascle C."/>
            <person name="Schumacher J."/>
            <person name="Segurens B."/>
            <person name="Sexton A."/>
            <person name="Silva E."/>
            <person name="Sirven C."/>
            <person name="Soanes D.M."/>
            <person name="Talbot N.J."/>
            <person name="Templeton M."/>
            <person name="Yandava C."/>
            <person name="Yarden O."/>
            <person name="Zeng Q."/>
            <person name="Rollins J.A."/>
            <person name="Lebrun M.H."/>
            <person name="Dickman M."/>
        </authorList>
    </citation>
    <scope>NUCLEOTIDE SEQUENCE [LARGE SCALE GENOMIC DNA]</scope>
    <source>
        <strain evidence="2">T4</strain>
    </source>
</reference>